<dbReference type="EMBL" id="SNRW01014640">
    <property type="protein sequence ID" value="KAA6371255.1"/>
    <property type="molecule type" value="Genomic_DNA"/>
</dbReference>
<name>A0A5J4UNB2_9EUKA</name>
<organism evidence="1 2">
    <name type="scientific">Streblomastix strix</name>
    <dbReference type="NCBI Taxonomy" id="222440"/>
    <lineage>
        <taxon>Eukaryota</taxon>
        <taxon>Metamonada</taxon>
        <taxon>Preaxostyla</taxon>
        <taxon>Oxymonadida</taxon>
        <taxon>Streblomastigidae</taxon>
        <taxon>Streblomastix</taxon>
    </lineage>
</organism>
<evidence type="ECO:0000313" key="2">
    <source>
        <dbReference type="Proteomes" id="UP000324800"/>
    </source>
</evidence>
<dbReference type="OrthoDB" id="10257085at2759"/>
<gene>
    <name evidence="1" type="ORF">EZS28_033217</name>
</gene>
<evidence type="ECO:0000313" key="1">
    <source>
        <dbReference type="EMBL" id="KAA6371255.1"/>
    </source>
</evidence>
<comment type="caution">
    <text evidence="1">The sequence shown here is derived from an EMBL/GenBank/DDBJ whole genome shotgun (WGS) entry which is preliminary data.</text>
</comment>
<dbReference type="AlphaFoldDB" id="A0A5J4UNB2"/>
<protein>
    <submittedName>
        <fullName evidence="1">Uncharacterized protein</fullName>
    </submittedName>
</protein>
<reference evidence="1 2" key="1">
    <citation type="submission" date="2019-03" db="EMBL/GenBank/DDBJ databases">
        <title>Single cell metagenomics reveals metabolic interactions within the superorganism composed of flagellate Streblomastix strix and complex community of Bacteroidetes bacteria on its surface.</title>
        <authorList>
            <person name="Treitli S.C."/>
            <person name="Kolisko M."/>
            <person name="Husnik F."/>
            <person name="Keeling P."/>
            <person name="Hampl V."/>
        </authorList>
    </citation>
    <scope>NUCLEOTIDE SEQUENCE [LARGE SCALE GENOMIC DNA]</scope>
    <source>
        <strain evidence="1">ST1C</strain>
    </source>
</reference>
<feature type="non-terminal residue" evidence="1">
    <location>
        <position position="1"/>
    </location>
</feature>
<accession>A0A5J4UNB2</accession>
<sequence>TSEYYSEALRLLDFLHHFDPILEKYVPQQSILREFIGGSPYHDKP</sequence>
<dbReference type="Proteomes" id="UP000324800">
    <property type="component" value="Unassembled WGS sequence"/>
</dbReference>
<proteinExistence type="predicted"/>